<organism evidence="13 14">
    <name type="scientific">Porites evermanni</name>
    <dbReference type="NCBI Taxonomy" id="104178"/>
    <lineage>
        <taxon>Eukaryota</taxon>
        <taxon>Metazoa</taxon>
        <taxon>Cnidaria</taxon>
        <taxon>Anthozoa</taxon>
        <taxon>Hexacorallia</taxon>
        <taxon>Scleractinia</taxon>
        <taxon>Fungiina</taxon>
        <taxon>Poritidae</taxon>
        <taxon>Porites</taxon>
    </lineage>
</organism>
<gene>
    <name evidence="13" type="ORF">PEVE_00003450</name>
</gene>
<evidence type="ECO:0000313" key="14">
    <source>
        <dbReference type="Proteomes" id="UP001159427"/>
    </source>
</evidence>
<reference evidence="13 14" key="1">
    <citation type="submission" date="2022-05" db="EMBL/GenBank/DDBJ databases">
        <authorList>
            <consortium name="Genoscope - CEA"/>
            <person name="William W."/>
        </authorList>
    </citation>
    <scope>NUCLEOTIDE SEQUENCE [LARGE SCALE GENOMIC DNA]</scope>
</reference>
<evidence type="ECO:0000313" key="13">
    <source>
        <dbReference type="EMBL" id="CAH3159990.1"/>
    </source>
</evidence>
<sequence length="433" mass="48577">MDANDDNKDRKRKSRENTQEERRKQRKEWKKRKQHAKRAKSSPSTNARNDGSEEKKVAIEDQKRTLVDTKEKASSSKNSPKVHASKSKSLAKEIKPKGQLAAANSRSALMLSLAVKRNSSKTMQALADGKSRKHSNQKTYEAPPNQPPQLMPASSRRNLGAVKKHIVLKEKSLIKELEPGHIDYLPLDAVGSGSYGQCYRARYRGIDVVVKKMIHRDTEEDKLRAKREVIHEAEVLTALGDHDGLPMLIGITTANLTFCVVTQFHGVNERSVTLHQAAKNKIISPTECVHLFVKICSALEHVHSKGFLHNDIKSNNVVLDQTVSEQYAPVLIDFGKSTRIRSAATITVKERKTHEKDEKSAHVKSYLAPEVIKCRQYSPASDIYSMGRMLKAIATTMGFYDKVRVVVKTATNNEPSHRGNIEEFAKEIAAVQF</sequence>
<feature type="region of interest" description="Disordered" evidence="11">
    <location>
        <begin position="1"/>
        <end position="102"/>
    </location>
</feature>
<feature type="binding site" evidence="9">
    <location>
        <position position="212"/>
    </location>
    <ligand>
        <name>ATP</name>
        <dbReference type="ChEBI" id="CHEBI:30616"/>
    </ligand>
</feature>
<evidence type="ECO:0000256" key="5">
    <source>
        <dbReference type="ARBA" id="ARBA00022777"/>
    </source>
</evidence>
<comment type="caution">
    <text evidence="13">The sequence shown here is derived from an EMBL/GenBank/DDBJ whole genome shotgun (WGS) entry which is preliminary data.</text>
</comment>
<dbReference type="Gene3D" id="3.30.200.20">
    <property type="entry name" value="Phosphorylase Kinase, domain 1"/>
    <property type="match status" value="1"/>
</dbReference>
<proteinExistence type="inferred from homology"/>
<feature type="domain" description="Protein kinase" evidence="12">
    <location>
        <begin position="184"/>
        <end position="433"/>
    </location>
</feature>
<protein>
    <recommendedName>
        <fullName evidence="1">non-specific serine/threonine protein kinase</fullName>
        <ecNumber evidence="1">2.7.11.1</ecNumber>
    </recommendedName>
</protein>
<feature type="compositionally biased region" description="Basic and acidic residues" evidence="11">
    <location>
        <begin position="1"/>
        <end position="23"/>
    </location>
</feature>
<evidence type="ECO:0000256" key="2">
    <source>
        <dbReference type="ARBA" id="ARBA00022527"/>
    </source>
</evidence>
<dbReference type="Pfam" id="PF00069">
    <property type="entry name" value="Pkinase"/>
    <property type="match status" value="1"/>
</dbReference>
<evidence type="ECO:0000256" key="1">
    <source>
        <dbReference type="ARBA" id="ARBA00012513"/>
    </source>
</evidence>
<dbReference type="InterPro" id="IPR011009">
    <property type="entry name" value="Kinase-like_dom_sf"/>
</dbReference>
<evidence type="ECO:0000256" key="10">
    <source>
        <dbReference type="RuleBase" id="RU000304"/>
    </source>
</evidence>
<keyword evidence="4 9" id="KW-0547">Nucleotide-binding</keyword>
<feature type="compositionally biased region" description="Basic and acidic residues" evidence="11">
    <location>
        <begin position="50"/>
        <end position="74"/>
    </location>
</feature>
<feature type="region of interest" description="Disordered" evidence="11">
    <location>
        <begin position="121"/>
        <end position="154"/>
    </location>
</feature>
<dbReference type="SMART" id="SM00220">
    <property type="entry name" value="S_TKc"/>
    <property type="match status" value="1"/>
</dbReference>
<evidence type="ECO:0000259" key="12">
    <source>
        <dbReference type="PROSITE" id="PS50011"/>
    </source>
</evidence>
<dbReference type="Gene3D" id="1.10.510.10">
    <property type="entry name" value="Transferase(Phosphotransferase) domain 1"/>
    <property type="match status" value="1"/>
</dbReference>
<evidence type="ECO:0000256" key="6">
    <source>
        <dbReference type="ARBA" id="ARBA00022840"/>
    </source>
</evidence>
<dbReference type="Proteomes" id="UP001159427">
    <property type="component" value="Unassembled WGS sequence"/>
</dbReference>
<evidence type="ECO:0000256" key="4">
    <source>
        <dbReference type="ARBA" id="ARBA00022741"/>
    </source>
</evidence>
<keyword evidence="3" id="KW-0808">Transferase</keyword>
<keyword evidence="14" id="KW-1185">Reference proteome</keyword>
<dbReference type="PROSITE" id="PS00107">
    <property type="entry name" value="PROTEIN_KINASE_ATP"/>
    <property type="match status" value="1"/>
</dbReference>
<comment type="catalytic activity">
    <reaction evidence="8">
        <text>L-seryl-[protein] + ATP = O-phospho-L-seryl-[protein] + ADP + H(+)</text>
        <dbReference type="Rhea" id="RHEA:17989"/>
        <dbReference type="Rhea" id="RHEA-COMP:9863"/>
        <dbReference type="Rhea" id="RHEA-COMP:11604"/>
        <dbReference type="ChEBI" id="CHEBI:15378"/>
        <dbReference type="ChEBI" id="CHEBI:29999"/>
        <dbReference type="ChEBI" id="CHEBI:30616"/>
        <dbReference type="ChEBI" id="CHEBI:83421"/>
        <dbReference type="ChEBI" id="CHEBI:456216"/>
        <dbReference type="EC" id="2.7.11.1"/>
    </reaction>
</comment>
<name>A0ABN8QE30_9CNID</name>
<dbReference type="PROSITE" id="PS00108">
    <property type="entry name" value="PROTEIN_KINASE_ST"/>
    <property type="match status" value="1"/>
</dbReference>
<evidence type="ECO:0000256" key="3">
    <source>
        <dbReference type="ARBA" id="ARBA00022679"/>
    </source>
</evidence>
<dbReference type="SUPFAM" id="SSF56112">
    <property type="entry name" value="Protein kinase-like (PK-like)"/>
    <property type="match status" value="1"/>
</dbReference>
<dbReference type="PANTHER" id="PTHR24363">
    <property type="entry name" value="SERINE/THREONINE PROTEIN KINASE"/>
    <property type="match status" value="1"/>
</dbReference>
<keyword evidence="5" id="KW-0418">Kinase</keyword>
<feature type="compositionally biased region" description="Basic residues" evidence="11">
    <location>
        <begin position="24"/>
        <end position="40"/>
    </location>
</feature>
<evidence type="ECO:0000256" key="8">
    <source>
        <dbReference type="ARBA" id="ARBA00048679"/>
    </source>
</evidence>
<comment type="similarity">
    <text evidence="10">Belongs to the protein kinase superfamily.</text>
</comment>
<dbReference type="EC" id="2.7.11.1" evidence="1"/>
<evidence type="ECO:0000256" key="11">
    <source>
        <dbReference type="SAM" id="MobiDB-lite"/>
    </source>
</evidence>
<dbReference type="EMBL" id="CALNXI010001204">
    <property type="protein sequence ID" value="CAH3159990.1"/>
    <property type="molecule type" value="Genomic_DNA"/>
</dbReference>
<evidence type="ECO:0000256" key="7">
    <source>
        <dbReference type="ARBA" id="ARBA00047899"/>
    </source>
</evidence>
<dbReference type="InterPro" id="IPR000719">
    <property type="entry name" value="Prot_kinase_dom"/>
</dbReference>
<dbReference type="PROSITE" id="PS50011">
    <property type="entry name" value="PROTEIN_KINASE_DOM"/>
    <property type="match status" value="1"/>
</dbReference>
<evidence type="ECO:0000256" key="9">
    <source>
        <dbReference type="PROSITE-ProRule" id="PRU10141"/>
    </source>
</evidence>
<keyword evidence="6 9" id="KW-0067">ATP-binding</keyword>
<accession>A0ABN8QE30</accession>
<dbReference type="PANTHER" id="PTHR24363:SF0">
    <property type="entry name" value="SERINE_THREONINE KINASE LIKE DOMAIN CONTAINING 1"/>
    <property type="match status" value="1"/>
</dbReference>
<dbReference type="InterPro" id="IPR008271">
    <property type="entry name" value="Ser/Thr_kinase_AS"/>
</dbReference>
<keyword evidence="2 10" id="KW-0723">Serine/threonine-protein kinase</keyword>
<comment type="catalytic activity">
    <reaction evidence="7">
        <text>L-threonyl-[protein] + ATP = O-phospho-L-threonyl-[protein] + ADP + H(+)</text>
        <dbReference type="Rhea" id="RHEA:46608"/>
        <dbReference type="Rhea" id="RHEA-COMP:11060"/>
        <dbReference type="Rhea" id="RHEA-COMP:11605"/>
        <dbReference type="ChEBI" id="CHEBI:15378"/>
        <dbReference type="ChEBI" id="CHEBI:30013"/>
        <dbReference type="ChEBI" id="CHEBI:30616"/>
        <dbReference type="ChEBI" id="CHEBI:61977"/>
        <dbReference type="ChEBI" id="CHEBI:456216"/>
        <dbReference type="EC" id="2.7.11.1"/>
    </reaction>
</comment>
<dbReference type="InterPro" id="IPR017441">
    <property type="entry name" value="Protein_kinase_ATP_BS"/>
</dbReference>